<organism evidence="1 2">
    <name type="scientific">Candidatus Scalindua japonica</name>
    <dbReference type="NCBI Taxonomy" id="1284222"/>
    <lineage>
        <taxon>Bacteria</taxon>
        <taxon>Pseudomonadati</taxon>
        <taxon>Planctomycetota</taxon>
        <taxon>Candidatus Brocadiia</taxon>
        <taxon>Candidatus Brocadiales</taxon>
        <taxon>Candidatus Scalinduaceae</taxon>
        <taxon>Candidatus Scalindua</taxon>
    </lineage>
</organism>
<keyword evidence="2" id="KW-1185">Reference proteome</keyword>
<accession>A0A286TUP2</accession>
<sequence length="59" mass="7103">MFLCKKCGQVFNDNVSKHGKAKTPDRKLEYFPCDGEVVNTEIYKIKRKRRIQYLINQYF</sequence>
<name>A0A286TUP2_9BACT</name>
<comment type="caution">
    <text evidence="1">The sequence shown here is derived from an EMBL/GenBank/DDBJ whole genome shotgun (WGS) entry which is preliminary data.</text>
</comment>
<dbReference type="Proteomes" id="UP000218542">
    <property type="component" value="Unassembled WGS sequence"/>
</dbReference>
<protein>
    <submittedName>
        <fullName evidence="1">Uncharacterized protein</fullName>
    </submittedName>
</protein>
<reference evidence="1 2" key="1">
    <citation type="journal article" date="2017" name="Environ. Microbiol. Rep.">
        <title>Genetic diversity of marine anaerobic ammonium-oxidizing bacteria as revealed by genomic and proteomic analyses of 'Candidatus Scalindua japonica'.</title>
        <authorList>
            <person name="Oshiki M."/>
            <person name="Mizuto K."/>
            <person name="Kimura Z."/>
            <person name="Kindaichi T."/>
            <person name="Satoh H."/>
            <person name="Okabe S."/>
        </authorList>
    </citation>
    <scope>NUCLEOTIDE SEQUENCE [LARGE SCALE GENOMIC DNA]</scope>
    <source>
        <strain evidence="2">husup-a2</strain>
    </source>
</reference>
<proteinExistence type="predicted"/>
<evidence type="ECO:0000313" key="1">
    <source>
        <dbReference type="EMBL" id="GAX59609.1"/>
    </source>
</evidence>
<dbReference type="AlphaFoldDB" id="A0A286TUP2"/>
<dbReference type="EMBL" id="BAOS01000004">
    <property type="protein sequence ID" value="GAX59609.1"/>
    <property type="molecule type" value="Genomic_DNA"/>
</dbReference>
<evidence type="ECO:0000313" key="2">
    <source>
        <dbReference type="Proteomes" id="UP000218542"/>
    </source>
</evidence>
<gene>
    <name evidence="1" type="ORF">SCALIN_C04_0097</name>
</gene>